<feature type="compositionally biased region" description="Low complexity" evidence="1">
    <location>
        <begin position="471"/>
        <end position="508"/>
    </location>
</feature>
<dbReference type="EMBL" id="CAJNJA010017364">
    <property type="protein sequence ID" value="CAE7399786.1"/>
    <property type="molecule type" value="Genomic_DNA"/>
</dbReference>
<feature type="domain" description="Integrase catalytic" evidence="2">
    <location>
        <begin position="1454"/>
        <end position="1573"/>
    </location>
</feature>
<dbReference type="SUPFAM" id="SSF53098">
    <property type="entry name" value="Ribonuclease H-like"/>
    <property type="match status" value="1"/>
</dbReference>
<feature type="region of interest" description="Disordered" evidence="1">
    <location>
        <begin position="1861"/>
        <end position="1897"/>
    </location>
</feature>
<keyword evidence="4" id="KW-1185">Reference proteome</keyword>
<name>A0A812QRM1_9DINO</name>
<evidence type="ECO:0000313" key="3">
    <source>
        <dbReference type="EMBL" id="CAE7399786.1"/>
    </source>
</evidence>
<dbReference type="GO" id="GO:0015074">
    <property type="term" value="P:DNA integration"/>
    <property type="evidence" value="ECO:0007669"/>
    <property type="project" value="InterPro"/>
</dbReference>
<dbReference type="Proteomes" id="UP000601435">
    <property type="component" value="Unassembled WGS sequence"/>
</dbReference>
<protein>
    <submittedName>
        <fullName evidence="3">Ank3 protein</fullName>
    </submittedName>
</protein>
<dbReference type="OrthoDB" id="10047254at2759"/>
<feature type="compositionally biased region" description="Acidic residues" evidence="1">
    <location>
        <begin position="1415"/>
        <end position="1431"/>
    </location>
</feature>
<dbReference type="Gene3D" id="3.30.420.10">
    <property type="entry name" value="Ribonuclease H-like superfamily/Ribonuclease H"/>
    <property type="match status" value="1"/>
</dbReference>
<proteinExistence type="predicted"/>
<evidence type="ECO:0000259" key="2">
    <source>
        <dbReference type="PROSITE" id="PS50994"/>
    </source>
</evidence>
<organism evidence="3 4">
    <name type="scientific">Symbiodinium necroappetens</name>
    <dbReference type="NCBI Taxonomy" id="1628268"/>
    <lineage>
        <taxon>Eukaryota</taxon>
        <taxon>Sar</taxon>
        <taxon>Alveolata</taxon>
        <taxon>Dinophyceae</taxon>
        <taxon>Suessiales</taxon>
        <taxon>Symbiodiniaceae</taxon>
        <taxon>Symbiodinium</taxon>
    </lineage>
</organism>
<feature type="compositionally biased region" description="Acidic residues" evidence="1">
    <location>
        <begin position="534"/>
        <end position="544"/>
    </location>
</feature>
<feature type="compositionally biased region" description="Low complexity" evidence="1">
    <location>
        <begin position="1799"/>
        <end position="1813"/>
    </location>
</feature>
<dbReference type="GO" id="GO:0003676">
    <property type="term" value="F:nucleic acid binding"/>
    <property type="evidence" value="ECO:0007669"/>
    <property type="project" value="InterPro"/>
</dbReference>
<feature type="region of interest" description="Disordered" evidence="1">
    <location>
        <begin position="1060"/>
        <end position="1092"/>
    </location>
</feature>
<reference evidence="3" key="1">
    <citation type="submission" date="2021-02" db="EMBL/GenBank/DDBJ databases">
        <authorList>
            <person name="Dougan E. K."/>
            <person name="Rhodes N."/>
            <person name="Thang M."/>
            <person name="Chan C."/>
        </authorList>
    </citation>
    <scope>NUCLEOTIDE SEQUENCE</scope>
</reference>
<evidence type="ECO:0000256" key="1">
    <source>
        <dbReference type="SAM" id="MobiDB-lite"/>
    </source>
</evidence>
<feature type="compositionally biased region" description="Low complexity" evidence="1">
    <location>
        <begin position="1135"/>
        <end position="1174"/>
    </location>
</feature>
<dbReference type="InterPro" id="IPR012337">
    <property type="entry name" value="RNaseH-like_sf"/>
</dbReference>
<evidence type="ECO:0000313" key="4">
    <source>
        <dbReference type="Proteomes" id="UP000601435"/>
    </source>
</evidence>
<sequence>MLQSVPHLVVLSKEFYKSAMLPHLADWTAIFLEKHVNGQVGSAELRRLLRSPYKLEDGIKEKLRVADDGVLKPLNLAVHWLHELLPHVLSKVHRVSYGLLCGEDLESSCLGLLRVTIFRNLGGRDSGVCVDVGWLCLSWEKIAQASSVGLDLADNRSEFSHPDVTIGFTILAYRFTGLRGPPEAAGDLRELLKALLDEMKIESTARGQAVEVSMCFMKSTVQNVSRPRVVELDGSYAALGRPELTFPLAGWNRDGGKTGGLFLWGLGEMSWWTSSIDLEGTRRYNLAARFLMSQSGIVRQRGEEFAPEELEYQKEEKARDPETGEEVVITPEDLLAGLNKLLAALETLNGQSVLDRRGELRTQFYLHLARKPAERVADFASRFRTAVSDLKSEGVRLPDAEVGWFFKEKLGLAALRRQLLETTLQGAEGYSTIESECLRLFRDLHLQDPLYRKLDPGPPGRLTVRQMFGVPAGTPSSSTSTAASSMAPSRRSSLLSSAPSSSYNASRRPPLRQAQVTEQMDIEGETEAEHVEPEAVDNPEGDEPASLEEVLQTQVQNLAEEIAEAEEEGIDPLHLESLEQGIEASAEALVSMREARVKLAEMRKDRGFRGPPSSGGGAPKGRGKGSAAIAAKKASGKHVCCDCGLPGHWAGDEACTKPGQGGGTVPEHEVTQAEATEAQELLMISAECSSPAVKHALDLSAARATEVHATSAGEPWIKNYVELLRAAPAEVQALVTTEPETEQFKFGNGGGILPSTLRWRLPIMMAGELVLLWISAVPVATLGLLIGRDVLDAVGGILDFSERTLSCRAFGAKTARLLQLSAGHLALPLIPESWPHVPKTRWRKLGPDGVLETVMSCKQWAQQLLRGVSRAAPDSEEHSHNMTEASLTLGQIAFEYNSTLLTTAQRMCTEAVPALAPVASSSVAVRPKDGGGIGLRRPTFKSSWLRWAWLPRRRRRRKLRSASCGPMAEDDHESSGALGLGKARAALGFGKAARLALLAVSLAIGLFGGYVEKPGRDNVPAWCLSSSLAGPWHLDGGHLGGDDLVSRPLWASLRLPGGPVPARDAGSDFDAGPRDPSPSGNGEGGPRGGLPTLKTDLLRLASLLQVTVSERDKVDDLKAKLRPMIGLLRGDDNTTSKPAPAPTASSSCSLRPSLRPTPPTLTSLPLPSAAPASLQTSGPMRGEDTGVSMSVFTSHMEAMDNLFQQMLAESAQQQTMLNQVLQHVMQMQSAPRIADTVMEGDQDWANVASVEAEASTDQTTDPRLEQLGCLQDRRRVLDNMLAERPYFVVLTVPDRSWLPRAQLRQHPDDLRQQRTEALLRLWHTLNLRFVTVGAYRILTSSQAVVSNLLRKEVAKACKETRAGLSRALVDGFEMEFDFETQCLSSQAAGHECYQMTAVPGAVDFYHETLAVDEGDQDFATDGDPDSDEDPVEQSKGEITPAIRAAVKRVHEATGLPAPRAVGEQAHVDLLVAEDAVGRTYVIAHATDAVSKFQQAALLPDKSAASVIDFLMTSWVPLLGTPRQMIADQGREFVAAEFQDWCSAHSVLLWHAAVQAPWQNGLAERSGGVLKALLAAVVTDKVVIGNGACATPLPSRFQLTTPIRRQRAWGMSLHYSALRGASLRGMLNNFAGNLAQHGLIDSDPNLMERLALREAARIAMVRLHYSQSIRKAELARSREPTSAQPPCPGDVVYFWRAQKLTRRGAVGTLGFRLLRGTGVLNFVVGMGLRAGDEVCSGTCAAGFFLGAEAIRELVEDTSNARGDSALPSVPEGELLDGEVVPVALGNVALDERQPSPLPPSASTSAPSTAAPGTPVGNLLQRPLVQHALQRAQGQPLAVQLGARALSRGQPGDFQAELRDAMQRGMRRRTSSEAGLEDRSDASRRGSHPMSDVASGQGAGAAPLKQQYHSDLLTNLLGFLLVFLKQQYHDLLAYVIYYNPWGVHPLLRVQAQVEQDRLTSRVNLEEERDHGTWDGRWSLPSRSQLETVQSLGVPLPSGLPEDHEVSAATARKEHQWSHMTEEERKLWHKAAEKGWQAYVDNEAVQVLSVKESAAIRKQLAGRGELDRILVPRFVLTDKADGLRSESNPMPIDASARLVVPGFKDRANLNGEVRRDAPTGARLARLTQHLLLCIIASKGKAWKMLSADVKSAFLKGDPYVSRELYITKTNTCIGPGIPIPEGCLARVCKGIFGLAASWFLWDGADRKELRGMIVSHVDDLLFGGDHVQVDDFTWCGKRFQRRADGSVTLSMESYHRNLKEIPLPRSRKSSLTAPLLPDERRRLRALLGSLQWLVAQLRFHLQFPVSALQGEQPTIGTILRANALLAEFLQEPTYQMVFQPIDLNSGGLVVVTDSSLGNVTQAGAGEAAPLDKVYSTVVVDAKDVHDKGNSDTSSFGSQKSLAFTVLPGDPVDGNDPLMGFLLKFAEVRGWHSHGATGVNVAHNARSYRTPEPRFSSALLPVRTTFARYQRASGELVWRALERKTRYLEEANQHGLLKLAAPVLVTFFTRD</sequence>
<dbReference type="InterPro" id="IPR001584">
    <property type="entry name" value="Integrase_cat-core"/>
</dbReference>
<feature type="region of interest" description="Disordered" evidence="1">
    <location>
        <begin position="452"/>
        <end position="516"/>
    </location>
</feature>
<accession>A0A812QRM1</accession>
<dbReference type="PROSITE" id="PS50994">
    <property type="entry name" value="INTEGRASE"/>
    <property type="match status" value="1"/>
</dbReference>
<feature type="region of interest" description="Disordered" evidence="1">
    <location>
        <begin position="1789"/>
        <end position="1816"/>
    </location>
</feature>
<gene>
    <name evidence="3" type="primary">Ank3</name>
    <name evidence="3" type="ORF">SNEC2469_LOCUS10931</name>
</gene>
<dbReference type="InterPro" id="IPR036397">
    <property type="entry name" value="RNaseH_sf"/>
</dbReference>
<feature type="region of interest" description="Disordered" evidence="1">
    <location>
        <begin position="602"/>
        <end position="629"/>
    </location>
</feature>
<comment type="caution">
    <text evidence="3">The sequence shown here is derived from an EMBL/GenBank/DDBJ whole genome shotgun (WGS) entry which is preliminary data.</text>
</comment>
<feature type="region of interest" description="Disordered" evidence="1">
    <location>
        <begin position="1415"/>
        <end position="1438"/>
    </location>
</feature>
<feature type="region of interest" description="Disordered" evidence="1">
    <location>
        <begin position="525"/>
        <end position="544"/>
    </location>
</feature>
<feature type="region of interest" description="Disordered" evidence="1">
    <location>
        <begin position="1128"/>
        <end position="1182"/>
    </location>
</feature>